<dbReference type="SUPFAM" id="SSF46942">
    <property type="entry name" value="Elongation factor TFIIS domain 2"/>
    <property type="match status" value="1"/>
</dbReference>
<keyword evidence="5 6" id="KW-0539">Nucleus</keyword>
<evidence type="ECO:0000256" key="2">
    <source>
        <dbReference type="ARBA" id="ARBA00022723"/>
    </source>
</evidence>
<evidence type="ECO:0000256" key="5">
    <source>
        <dbReference type="ARBA" id="ARBA00023242"/>
    </source>
</evidence>
<protein>
    <submittedName>
        <fullName evidence="10">Uncharacterized protein</fullName>
    </submittedName>
</protein>
<dbReference type="Proteomes" id="UP001428341">
    <property type="component" value="Unassembled WGS sequence"/>
</dbReference>
<dbReference type="AlphaFoldDB" id="A0AAP0M6M2"/>
<dbReference type="PROSITE" id="PS51319">
    <property type="entry name" value="TFIIS_N"/>
    <property type="match status" value="1"/>
</dbReference>
<evidence type="ECO:0000256" key="1">
    <source>
        <dbReference type="ARBA" id="ARBA00004123"/>
    </source>
</evidence>
<dbReference type="EMBL" id="JBCGBO010000006">
    <property type="protein sequence ID" value="KAK9193764.1"/>
    <property type="molecule type" value="Genomic_DNA"/>
</dbReference>
<evidence type="ECO:0000259" key="9">
    <source>
        <dbReference type="PROSITE" id="PS51321"/>
    </source>
</evidence>
<dbReference type="PROSITE" id="PS51321">
    <property type="entry name" value="TFIIS_CENTRAL"/>
    <property type="match status" value="1"/>
</dbReference>
<evidence type="ECO:0000256" key="3">
    <source>
        <dbReference type="ARBA" id="ARBA00022771"/>
    </source>
</evidence>
<feature type="coiled-coil region" evidence="7">
    <location>
        <begin position="16"/>
        <end position="78"/>
    </location>
</feature>
<dbReference type="PANTHER" id="PTHR11477:SF0">
    <property type="entry name" value="IP08861P-RELATED"/>
    <property type="match status" value="1"/>
</dbReference>
<dbReference type="Pfam" id="PF08711">
    <property type="entry name" value="Med26"/>
    <property type="match status" value="1"/>
</dbReference>
<reference evidence="10 11" key="1">
    <citation type="submission" date="2024-05" db="EMBL/GenBank/DDBJ databases">
        <title>Haplotype-resolved chromosome-level genome assembly of Huyou (Citrus changshanensis).</title>
        <authorList>
            <person name="Miao C."/>
            <person name="Chen W."/>
            <person name="Wu Y."/>
            <person name="Wang L."/>
            <person name="Zhao S."/>
            <person name="Grierson D."/>
            <person name="Xu C."/>
            <person name="Chen K."/>
        </authorList>
    </citation>
    <scope>NUCLEOTIDE SEQUENCE [LARGE SCALE GENOMIC DNA]</scope>
    <source>
        <strain evidence="10">01-14</strain>
        <tissue evidence="10">Leaf</tissue>
    </source>
</reference>
<proteinExistence type="predicted"/>
<keyword evidence="3" id="KW-0863">Zinc-finger</keyword>
<evidence type="ECO:0000313" key="10">
    <source>
        <dbReference type="EMBL" id="KAK9193764.1"/>
    </source>
</evidence>
<name>A0AAP0M6M2_9ROSI</name>
<dbReference type="GO" id="GO:0008270">
    <property type="term" value="F:zinc ion binding"/>
    <property type="evidence" value="ECO:0007669"/>
    <property type="project" value="UniProtKB-KW"/>
</dbReference>
<dbReference type="InterPro" id="IPR036575">
    <property type="entry name" value="TFIIS_cen_dom_sf"/>
</dbReference>
<keyword evidence="4" id="KW-0862">Zinc</keyword>
<feature type="domain" description="TFIIS N-terminal" evidence="8">
    <location>
        <begin position="82"/>
        <end position="158"/>
    </location>
</feature>
<evidence type="ECO:0000256" key="7">
    <source>
        <dbReference type="SAM" id="Coils"/>
    </source>
</evidence>
<dbReference type="InterPro" id="IPR017923">
    <property type="entry name" value="TFIIS_N"/>
</dbReference>
<gene>
    <name evidence="10" type="ORF">WN944_004461</name>
</gene>
<keyword evidence="7" id="KW-0175">Coiled coil</keyword>
<dbReference type="InterPro" id="IPR003618">
    <property type="entry name" value="TFIIS_cen_dom"/>
</dbReference>
<dbReference type="SMART" id="SM00509">
    <property type="entry name" value="TFS2N"/>
    <property type="match status" value="1"/>
</dbReference>
<evidence type="ECO:0000256" key="4">
    <source>
        <dbReference type="ARBA" id="ARBA00022833"/>
    </source>
</evidence>
<evidence type="ECO:0000313" key="11">
    <source>
        <dbReference type="Proteomes" id="UP001428341"/>
    </source>
</evidence>
<dbReference type="Pfam" id="PF07500">
    <property type="entry name" value="TFIIS_M"/>
    <property type="match status" value="1"/>
</dbReference>
<accession>A0AAP0M6M2</accession>
<evidence type="ECO:0000256" key="6">
    <source>
        <dbReference type="PROSITE-ProRule" id="PRU00649"/>
    </source>
</evidence>
<dbReference type="Gene3D" id="1.10.472.30">
    <property type="entry name" value="Transcription elongation factor S-II, central domain"/>
    <property type="match status" value="1"/>
</dbReference>
<dbReference type="InterPro" id="IPR035441">
    <property type="entry name" value="TFIIS/LEDGF_dom_sf"/>
</dbReference>
<organism evidence="10 11">
    <name type="scientific">Citrus x changshan-huyou</name>
    <dbReference type="NCBI Taxonomy" id="2935761"/>
    <lineage>
        <taxon>Eukaryota</taxon>
        <taxon>Viridiplantae</taxon>
        <taxon>Streptophyta</taxon>
        <taxon>Embryophyta</taxon>
        <taxon>Tracheophyta</taxon>
        <taxon>Spermatophyta</taxon>
        <taxon>Magnoliopsida</taxon>
        <taxon>eudicotyledons</taxon>
        <taxon>Gunneridae</taxon>
        <taxon>Pentapetalae</taxon>
        <taxon>rosids</taxon>
        <taxon>malvids</taxon>
        <taxon>Sapindales</taxon>
        <taxon>Rutaceae</taxon>
        <taxon>Aurantioideae</taxon>
        <taxon>Citrus</taxon>
    </lineage>
</organism>
<feature type="domain" description="TFIIS central" evidence="9">
    <location>
        <begin position="264"/>
        <end position="387"/>
    </location>
</feature>
<sequence>MDAEPSHEEEGFITDMSKVLEKFEQIKKKKEDMDRQKEKIEKLKEKNNAAIESMKKELDDINAEMDQAEQIAMEKEVMELCEAAKRRAETAASAEGELEEAQCIAALDQLYKSSITCQLLVSTQLVRHLLPLTKHPRQKIQDTASELILSWRSLFLEQMKGDEENGSFAICGEIKSANVEIAKGKRQITSDEFEQALDVEVVKVRRVDQKGAPRSKKLVGSEFIVTEETNSLDNVDAEVIREEKPASAVVPQKLVSMIKCNDYFRERIREKLYKALSKVSGEVDEEVQDKLNGCDPIRVAITAESLMFEKWGHSFGTYEVKYRSILFNLMDPENPDFRRKVLLGHVKPEALIKMSSEEMVSDGSRRLNQQIKKERASDRYLPWKGGYLGPIYHSTRYMCGRCGHKKTTNHGNDQNSSAKRIKCLNCYQYWESTTALYGLLPV</sequence>
<evidence type="ECO:0000259" key="8">
    <source>
        <dbReference type="PROSITE" id="PS51319"/>
    </source>
</evidence>
<dbReference type="SMART" id="SM00510">
    <property type="entry name" value="TFS2M"/>
    <property type="match status" value="1"/>
</dbReference>
<dbReference type="GO" id="GO:0006351">
    <property type="term" value="P:DNA-templated transcription"/>
    <property type="evidence" value="ECO:0007669"/>
    <property type="project" value="InterPro"/>
</dbReference>
<comment type="caution">
    <text evidence="10">The sequence shown here is derived from an EMBL/GenBank/DDBJ whole genome shotgun (WGS) entry which is preliminary data.</text>
</comment>
<dbReference type="InterPro" id="IPR003617">
    <property type="entry name" value="TFIIS/CRSP70_N_sub"/>
</dbReference>
<keyword evidence="11" id="KW-1185">Reference proteome</keyword>
<dbReference type="GO" id="GO:0005634">
    <property type="term" value="C:nucleus"/>
    <property type="evidence" value="ECO:0007669"/>
    <property type="project" value="UniProtKB-SubCell"/>
</dbReference>
<dbReference type="PANTHER" id="PTHR11477">
    <property type="entry name" value="TRANSCRIPTION FACTOR S-II ZINC FINGER DOMAIN-CONTAINING PROTEIN"/>
    <property type="match status" value="1"/>
</dbReference>
<dbReference type="SUPFAM" id="SSF47676">
    <property type="entry name" value="Conserved domain common to transcription factors TFIIS, elongin A, CRSP70"/>
    <property type="match status" value="1"/>
</dbReference>
<keyword evidence="2" id="KW-0479">Metal-binding</keyword>
<dbReference type="Gene3D" id="1.20.930.10">
    <property type="entry name" value="Conserved domain common to transcription factors TFIIS, elongin A, CRSP70"/>
    <property type="match status" value="1"/>
</dbReference>
<comment type="subcellular location">
    <subcellularLocation>
        <location evidence="1 6">Nucleus</location>
    </subcellularLocation>
</comment>